<protein>
    <submittedName>
        <fullName evidence="1">Uncharacterized protein</fullName>
    </submittedName>
</protein>
<proteinExistence type="predicted"/>
<dbReference type="EMBL" id="VRMN01000004">
    <property type="protein sequence ID" value="KAA8495162.1"/>
    <property type="molecule type" value="Genomic_DNA"/>
</dbReference>
<evidence type="ECO:0000313" key="2">
    <source>
        <dbReference type="Proteomes" id="UP000324585"/>
    </source>
</evidence>
<dbReference type="Proteomes" id="UP000324585">
    <property type="component" value="Unassembled WGS sequence"/>
</dbReference>
<comment type="caution">
    <text evidence="1">The sequence shown here is derived from an EMBL/GenBank/DDBJ whole genome shotgun (WGS) entry which is preliminary data.</text>
</comment>
<accession>A0A5J4YWF2</accession>
<dbReference type="AlphaFoldDB" id="A0A5J4YWF2"/>
<name>A0A5J4YWF2_PORPP</name>
<sequence>MPPSNPKPKHKTLGTLGTLEQFPVFLGSPTVPQTLKRFSLFLRNQNGSTKRFGQKDSVCLLISQAVRPKRFGQNRWAEWIGSSGSAKAVRLKRFG</sequence>
<keyword evidence="2" id="KW-1185">Reference proteome</keyword>
<organism evidence="1 2">
    <name type="scientific">Porphyridium purpureum</name>
    <name type="common">Red alga</name>
    <name type="synonym">Porphyridium cruentum</name>
    <dbReference type="NCBI Taxonomy" id="35688"/>
    <lineage>
        <taxon>Eukaryota</taxon>
        <taxon>Rhodophyta</taxon>
        <taxon>Bangiophyceae</taxon>
        <taxon>Porphyridiales</taxon>
        <taxon>Porphyridiaceae</taxon>
        <taxon>Porphyridium</taxon>
    </lineage>
</organism>
<evidence type="ECO:0000313" key="1">
    <source>
        <dbReference type="EMBL" id="KAA8495162.1"/>
    </source>
</evidence>
<gene>
    <name evidence="1" type="ORF">FVE85_3403</name>
</gene>
<reference evidence="2" key="1">
    <citation type="journal article" date="2019" name="Nat. Commun.">
        <title>Expansion of phycobilisome linker gene families in mesophilic red algae.</title>
        <authorList>
            <person name="Lee J."/>
            <person name="Kim D."/>
            <person name="Bhattacharya D."/>
            <person name="Yoon H.S."/>
        </authorList>
    </citation>
    <scope>NUCLEOTIDE SEQUENCE [LARGE SCALE GENOMIC DNA]</scope>
    <source>
        <strain evidence="2">CCMP 1328</strain>
    </source>
</reference>